<dbReference type="InterPro" id="IPR011990">
    <property type="entry name" value="TPR-like_helical_dom_sf"/>
</dbReference>
<keyword evidence="4" id="KW-0472">Membrane</keyword>
<feature type="domain" description="RagB/SusD" evidence="6">
    <location>
        <begin position="346"/>
        <end position="662"/>
    </location>
</feature>
<keyword evidence="9" id="KW-1185">Reference proteome</keyword>
<dbReference type="GO" id="GO:0009279">
    <property type="term" value="C:cell outer membrane"/>
    <property type="evidence" value="ECO:0007669"/>
    <property type="project" value="UniProtKB-SubCell"/>
</dbReference>
<dbReference type="Pfam" id="PF07980">
    <property type="entry name" value="SusD_RagB"/>
    <property type="match status" value="1"/>
</dbReference>
<dbReference type="EMBL" id="JANRHJ010000013">
    <property type="protein sequence ID" value="MCR8874735.1"/>
    <property type="molecule type" value="Genomic_DNA"/>
</dbReference>
<keyword evidence="5" id="KW-0998">Cell outer membrane</keyword>
<sequence>MKINIKQLCLYSLVGLGGAGMTSCNDFLDREPITSVTPNSYFTVADQIGAYVINYYNSSLVNSRGVPLYHQQAWNEGLGINDNNTDNFVQGAGSLSYFANTWQVPSNQNLKSTYSVIRTWNYLINTVEPKIAEGSIQGTTETINQYLGEAYFFRAMAYFNALATFGDLPIITEVLPDDDAVLQEQSIRSPRNEVARFILEDLDKAISLLQETGYANNQRINKQAAQLFKSRVALYEGTFEKYHQGTGRVPGDENWPGKNMSYNQGKTFDIHAEIDFFLGEAMSAASAVADKISLTDNNHVMNPEYGQIYGWNPYFEMFSQPSLANVPEVLLWKQYNKSLSITHDAPNRLQVGDDSGLMHSFITAFLCKDGLPIYASPLYKGDVSIDDEKTDRDERLRLFVWGESDVLKSDPAQAEVAQTGNVVLFGKPLVTNAEQQNRDITGYRQRKHYTYDYAQKSSDELLGTNACPIFRAAEAYLNYMEACYEKNRSLDNKAQGYWRALRTRAGVDADFNKTIHATDMSKEAALDDLGVWSGSNMVDATLYNIRRERRCEFLGEGMRWDDLIRWRSWDRVFTKPFVPKGINLWDEAYKNYTESGEEIVADGTITSNVSQKSQGKYLLPYAIYKTNNQLYDGYTWRKAFYLSPIGVEELQLASGLYQNPYWPTDGGLSLE</sequence>
<accession>A0AAW5N7C2</accession>
<name>A0AAW5N7C2_9BACT</name>
<dbReference type="RefSeq" id="WP_018709692.1">
    <property type="nucleotide sequence ID" value="NZ_JANRHJ010000013.1"/>
</dbReference>
<reference evidence="8 9" key="1">
    <citation type="submission" date="2022-08" db="EMBL/GenBank/DDBJ databases">
        <authorList>
            <person name="Zeman M."/>
            <person name="Kubasova T."/>
        </authorList>
    </citation>
    <scope>NUCLEOTIDE SEQUENCE [LARGE SCALE GENOMIC DNA]</scope>
    <source>
        <strain evidence="8 9">ET62</strain>
    </source>
</reference>
<dbReference type="AlphaFoldDB" id="A0AAW5N7C2"/>
<dbReference type="Pfam" id="PF14322">
    <property type="entry name" value="SusD-like_3"/>
    <property type="match status" value="1"/>
</dbReference>
<comment type="caution">
    <text evidence="8">The sequence shown here is derived from an EMBL/GenBank/DDBJ whole genome shotgun (WGS) entry which is preliminary data.</text>
</comment>
<comment type="similarity">
    <text evidence="2">Belongs to the SusD family.</text>
</comment>
<evidence type="ECO:0000256" key="4">
    <source>
        <dbReference type="ARBA" id="ARBA00023136"/>
    </source>
</evidence>
<evidence type="ECO:0000313" key="8">
    <source>
        <dbReference type="EMBL" id="MCR8874735.1"/>
    </source>
</evidence>
<evidence type="ECO:0000259" key="6">
    <source>
        <dbReference type="Pfam" id="PF07980"/>
    </source>
</evidence>
<evidence type="ECO:0000313" key="9">
    <source>
        <dbReference type="Proteomes" id="UP001204579"/>
    </source>
</evidence>
<keyword evidence="3" id="KW-0732">Signal</keyword>
<protein>
    <submittedName>
        <fullName evidence="8">RagB/SusD family nutrient uptake outer membrane protein</fullName>
    </submittedName>
</protein>
<dbReference type="InterPro" id="IPR033985">
    <property type="entry name" value="SusD-like_N"/>
</dbReference>
<dbReference type="GeneID" id="82442230"/>
<evidence type="ECO:0000256" key="2">
    <source>
        <dbReference type="ARBA" id="ARBA00006275"/>
    </source>
</evidence>
<evidence type="ECO:0000256" key="1">
    <source>
        <dbReference type="ARBA" id="ARBA00004442"/>
    </source>
</evidence>
<evidence type="ECO:0000256" key="5">
    <source>
        <dbReference type="ARBA" id="ARBA00023237"/>
    </source>
</evidence>
<dbReference type="PROSITE" id="PS51257">
    <property type="entry name" value="PROKAR_LIPOPROTEIN"/>
    <property type="match status" value="1"/>
</dbReference>
<dbReference type="InterPro" id="IPR012944">
    <property type="entry name" value="SusD_RagB_dom"/>
</dbReference>
<evidence type="ECO:0000259" key="7">
    <source>
        <dbReference type="Pfam" id="PF14322"/>
    </source>
</evidence>
<dbReference type="SUPFAM" id="SSF48452">
    <property type="entry name" value="TPR-like"/>
    <property type="match status" value="1"/>
</dbReference>
<dbReference type="Gene3D" id="1.25.40.390">
    <property type="match status" value="1"/>
</dbReference>
<evidence type="ECO:0000256" key="3">
    <source>
        <dbReference type="ARBA" id="ARBA00022729"/>
    </source>
</evidence>
<comment type="subcellular location">
    <subcellularLocation>
        <location evidence="1">Cell outer membrane</location>
    </subcellularLocation>
</comment>
<gene>
    <name evidence="8" type="ORF">NW209_12060</name>
</gene>
<proteinExistence type="inferred from homology"/>
<feature type="domain" description="SusD-like N-terminal" evidence="7">
    <location>
        <begin position="67"/>
        <end position="234"/>
    </location>
</feature>
<organism evidence="8 9">
    <name type="scientific">Phocaeicola barnesiae</name>
    <dbReference type="NCBI Taxonomy" id="376804"/>
    <lineage>
        <taxon>Bacteria</taxon>
        <taxon>Pseudomonadati</taxon>
        <taxon>Bacteroidota</taxon>
        <taxon>Bacteroidia</taxon>
        <taxon>Bacteroidales</taxon>
        <taxon>Bacteroidaceae</taxon>
        <taxon>Phocaeicola</taxon>
    </lineage>
</organism>
<dbReference type="Proteomes" id="UP001204579">
    <property type="component" value="Unassembled WGS sequence"/>
</dbReference>